<evidence type="ECO:0000256" key="1">
    <source>
        <dbReference type="SAM" id="SignalP"/>
    </source>
</evidence>
<feature type="chain" id="PRO_5035274098" description="DUF4232 domain-containing protein" evidence="1">
    <location>
        <begin position="27"/>
        <end position="172"/>
    </location>
</feature>
<dbReference type="Proteomes" id="UP000612808">
    <property type="component" value="Unassembled WGS sequence"/>
</dbReference>
<proteinExistence type="predicted"/>
<evidence type="ECO:0000259" key="2">
    <source>
        <dbReference type="Pfam" id="PF14016"/>
    </source>
</evidence>
<dbReference type="Pfam" id="PF14016">
    <property type="entry name" value="DUF4232"/>
    <property type="match status" value="1"/>
</dbReference>
<sequence>MRVRTAALAVLVAAAGAVVAPAVAHAAPVCQGSRLSVGQNLDGHQEGMLHRGVDVTVTNAGHDPCVLDGYLGIALLDRDGHPLATTVHKGPTYFESDPGPRAITVPPDTTLAADLAWRLPSAPSDPHVTPAYLRVTTPGATDGAFTVPFAVGPVYRGDLDTTALSPFTGPRP</sequence>
<organism evidence="3 4">
    <name type="scientific">Actinocatenispora rupis</name>
    <dbReference type="NCBI Taxonomy" id="519421"/>
    <lineage>
        <taxon>Bacteria</taxon>
        <taxon>Bacillati</taxon>
        <taxon>Actinomycetota</taxon>
        <taxon>Actinomycetes</taxon>
        <taxon>Micromonosporales</taxon>
        <taxon>Micromonosporaceae</taxon>
        <taxon>Actinocatenispora</taxon>
    </lineage>
</organism>
<name>A0A8J3J7D3_9ACTN</name>
<dbReference type="RefSeq" id="WP_203657429.1">
    <property type="nucleotide sequence ID" value="NZ_BAAAZM010000006.1"/>
</dbReference>
<feature type="domain" description="DUF4232" evidence="2">
    <location>
        <begin position="30"/>
        <end position="150"/>
    </location>
</feature>
<evidence type="ECO:0000313" key="4">
    <source>
        <dbReference type="Proteomes" id="UP000612808"/>
    </source>
</evidence>
<dbReference type="InterPro" id="IPR025326">
    <property type="entry name" value="DUF4232"/>
</dbReference>
<comment type="caution">
    <text evidence="3">The sequence shown here is derived from an EMBL/GenBank/DDBJ whole genome shotgun (WGS) entry which is preliminary data.</text>
</comment>
<dbReference type="AlphaFoldDB" id="A0A8J3J7D3"/>
<gene>
    <name evidence="3" type="ORF">Aru02nite_23280</name>
</gene>
<reference evidence="3" key="1">
    <citation type="submission" date="2021-01" db="EMBL/GenBank/DDBJ databases">
        <title>Whole genome shotgun sequence of Actinocatenispora rupis NBRC 107355.</title>
        <authorList>
            <person name="Komaki H."/>
            <person name="Tamura T."/>
        </authorList>
    </citation>
    <scope>NUCLEOTIDE SEQUENCE</scope>
    <source>
        <strain evidence="3">NBRC 107355</strain>
    </source>
</reference>
<keyword evidence="1" id="KW-0732">Signal</keyword>
<keyword evidence="4" id="KW-1185">Reference proteome</keyword>
<evidence type="ECO:0000313" key="3">
    <source>
        <dbReference type="EMBL" id="GID11439.1"/>
    </source>
</evidence>
<dbReference type="EMBL" id="BOMB01000012">
    <property type="protein sequence ID" value="GID11439.1"/>
    <property type="molecule type" value="Genomic_DNA"/>
</dbReference>
<protein>
    <recommendedName>
        <fullName evidence="2">DUF4232 domain-containing protein</fullName>
    </recommendedName>
</protein>
<accession>A0A8J3J7D3</accession>
<feature type="signal peptide" evidence="1">
    <location>
        <begin position="1"/>
        <end position="26"/>
    </location>
</feature>